<evidence type="ECO:0000259" key="2">
    <source>
        <dbReference type="Pfam" id="PF14392"/>
    </source>
</evidence>
<name>A0A445C5G7_ARAHY</name>
<evidence type="ECO:0000313" key="3">
    <source>
        <dbReference type="EMBL" id="RYR46182.1"/>
    </source>
</evidence>
<comment type="caution">
    <text evidence="3">The sequence shown here is derived from an EMBL/GenBank/DDBJ whole genome shotgun (WGS) entry which is preliminary data.</text>
</comment>
<dbReference type="PANTHER" id="PTHR31286">
    <property type="entry name" value="GLYCINE-RICH CELL WALL STRUCTURAL PROTEIN 1.8-LIKE"/>
    <property type="match status" value="1"/>
</dbReference>
<feature type="compositionally biased region" description="Polar residues" evidence="1">
    <location>
        <begin position="218"/>
        <end position="231"/>
    </location>
</feature>
<dbReference type="Pfam" id="PF14392">
    <property type="entry name" value="zf-CCHC_4"/>
    <property type="match status" value="1"/>
</dbReference>
<reference evidence="3 4" key="1">
    <citation type="submission" date="2019-01" db="EMBL/GenBank/DDBJ databases">
        <title>Sequencing of cultivated peanut Arachis hypogaea provides insights into genome evolution and oil improvement.</title>
        <authorList>
            <person name="Chen X."/>
        </authorList>
    </citation>
    <scope>NUCLEOTIDE SEQUENCE [LARGE SCALE GENOMIC DNA]</scope>
    <source>
        <strain evidence="4">cv. Fuhuasheng</strain>
        <tissue evidence="3">Leaves</tissue>
    </source>
</reference>
<dbReference type="EMBL" id="SDMP01000007">
    <property type="protein sequence ID" value="RYR46182.1"/>
    <property type="molecule type" value="Genomic_DNA"/>
</dbReference>
<protein>
    <recommendedName>
        <fullName evidence="2">Zinc knuckle CX2CX4HX4C domain-containing protein</fullName>
    </recommendedName>
</protein>
<proteinExistence type="predicted"/>
<dbReference type="PANTHER" id="PTHR31286:SF178">
    <property type="entry name" value="DUF4283 DOMAIN-CONTAINING PROTEIN"/>
    <property type="match status" value="1"/>
</dbReference>
<gene>
    <name evidence="3" type="ORF">Ahy_A07g031939</name>
</gene>
<dbReference type="Proteomes" id="UP000289738">
    <property type="component" value="Chromosome A07"/>
</dbReference>
<sequence>MVNAASNPRLQPEKENTIISFDEKNVQVGSEHYEKDMLRIERGAPWLFKNYILNLRRWKEDENNVEIYFAHVPIWIKIWGLPEQFKTKELGRKIEDSFGEVLDVDIFQVRDKEHSIIKIHVNLDITKPLRRYVKLAGPKNQQLEVALKYERIGTFCNYCRFIGHETRACSFQIEDSLKGEVKEEKWGNWLKADQTGRREGATKDNPNSNLPKGEEIELTQQGQKVNSSQLN</sequence>
<organism evidence="3 4">
    <name type="scientific">Arachis hypogaea</name>
    <name type="common">Peanut</name>
    <dbReference type="NCBI Taxonomy" id="3818"/>
    <lineage>
        <taxon>Eukaryota</taxon>
        <taxon>Viridiplantae</taxon>
        <taxon>Streptophyta</taxon>
        <taxon>Embryophyta</taxon>
        <taxon>Tracheophyta</taxon>
        <taxon>Spermatophyta</taxon>
        <taxon>Magnoliopsida</taxon>
        <taxon>eudicotyledons</taxon>
        <taxon>Gunneridae</taxon>
        <taxon>Pentapetalae</taxon>
        <taxon>rosids</taxon>
        <taxon>fabids</taxon>
        <taxon>Fabales</taxon>
        <taxon>Fabaceae</taxon>
        <taxon>Papilionoideae</taxon>
        <taxon>50 kb inversion clade</taxon>
        <taxon>dalbergioids sensu lato</taxon>
        <taxon>Dalbergieae</taxon>
        <taxon>Pterocarpus clade</taxon>
        <taxon>Arachis</taxon>
    </lineage>
</organism>
<feature type="domain" description="Zinc knuckle CX2CX4HX4C" evidence="2">
    <location>
        <begin position="123"/>
        <end position="170"/>
    </location>
</feature>
<evidence type="ECO:0000313" key="4">
    <source>
        <dbReference type="Proteomes" id="UP000289738"/>
    </source>
</evidence>
<dbReference type="AlphaFoldDB" id="A0A445C5G7"/>
<accession>A0A445C5G7</accession>
<dbReference type="InterPro" id="IPR025836">
    <property type="entry name" value="Zn_knuckle_CX2CX4HX4C"/>
</dbReference>
<dbReference type="InterPro" id="IPR040256">
    <property type="entry name" value="At4g02000-like"/>
</dbReference>
<evidence type="ECO:0000256" key="1">
    <source>
        <dbReference type="SAM" id="MobiDB-lite"/>
    </source>
</evidence>
<feature type="region of interest" description="Disordered" evidence="1">
    <location>
        <begin position="192"/>
        <end position="231"/>
    </location>
</feature>
<keyword evidence="4" id="KW-1185">Reference proteome</keyword>